<keyword evidence="2" id="KW-0238">DNA-binding</keyword>
<name>A0A0C1HYK7_STRCV</name>
<evidence type="ECO:0000313" key="2">
    <source>
        <dbReference type="EMBL" id="KIC79063.1"/>
    </source>
</evidence>
<dbReference type="Pfam" id="PF02620">
    <property type="entry name" value="YceD"/>
    <property type="match status" value="1"/>
</dbReference>
<dbReference type="GO" id="GO:0003677">
    <property type="term" value="F:DNA binding"/>
    <property type="evidence" value="ECO:0007669"/>
    <property type="project" value="UniProtKB-KW"/>
</dbReference>
<dbReference type="AlphaFoldDB" id="A0A0C1HYK7"/>
<dbReference type="Proteomes" id="UP000031339">
    <property type="component" value="Unassembled WGS sequence"/>
</dbReference>
<evidence type="ECO:0000313" key="3">
    <source>
        <dbReference type="Proteomes" id="UP000031339"/>
    </source>
</evidence>
<dbReference type="OrthoDB" id="9790372at2"/>
<dbReference type="InterPro" id="IPR003772">
    <property type="entry name" value="YceD"/>
</dbReference>
<dbReference type="EMBL" id="JWIY01000001">
    <property type="protein sequence ID" value="KIC79063.1"/>
    <property type="molecule type" value="Genomic_DNA"/>
</dbReference>
<comment type="caution">
    <text evidence="2">The sequence shown here is derived from an EMBL/GenBank/DDBJ whole genome shotgun (WGS) entry which is preliminary data.</text>
</comment>
<proteinExistence type="predicted"/>
<reference evidence="2 3" key="1">
    <citation type="submission" date="2014-12" db="EMBL/GenBank/DDBJ databases">
        <title>Partial genome sequence of Streptococcus constellatus KCOM 1650 (= ChDC B144).</title>
        <authorList>
            <person name="Kook J.-K."/>
            <person name="Park S.-N."/>
            <person name="Lim Y.K."/>
            <person name="Jo E."/>
        </authorList>
    </citation>
    <scope>NUCLEOTIDE SEQUENCE [LARGE SCALE GENOMIC DNA]</scope>
    <source>
        <strain evidence="2 3">KCOM 1650</strain>
    </source>
</reference>
<dbReference type="eggNOG" id="COG1399">
    <property type="taxonomic scope" value="Bacteria"/>
</dbReference>
<accession>A0A0C1HYK7</accession>
<protein>
    <submittedName>
        <fullName evidence="2">DNA-binding protein</fullName>
    </submittedName>
</protein>
<sequence>MLHIQEIHKNPDGLTFEQDFDLTQELQMRNPEILNVADIVASGKVQYEDGLYFLDYDLSYTITLASSRSMEPVDQKENYLVNEVFSDAHSGKMDQDLIADDLVLPIENEVINLAESVADNILLHIPLKVLTSEEKASDCMPSGNDWQVMTEEEYQKSKQAQKEKNSPFASLQGLFDEE</sequence>
<feature type="region of interest" description="Disordered" evidence="1">
    <location>
        <begin position="153"/>
        <end position="178"/>
    </location>
</feature>
<feature type="compositionally biased region" description="Basic and acidic residues" evidence="1">
    <location>
        <begin position="153"/>
        <end position="165"/>
    </location>
</feature>
<evidence type="ECO:0000256" key="1">
    <source>
        <dbReference type="SAM" id="MobiDB-lite"/>
    </source>
</evidence>
<dbReference type="STRING" id="862969.SCI_1518"/>
<dbReference type="RefSeq" id="WP_039677365.1">
    <property type="nucleotide sequence ID" value="NZ_CP029207.1"/>
</dbReference>
<organism evidence="2 3">
    <name type="scientific">Streptococcus constellatus</name>
    <dbReference type="NCBI Taxonomy" id="76860"/>
    <lineage>
        <taxon>Bacteria</taxon>
        <taxon>Bacillati</taxon>
        <taxon>Bacillota</taxon>
        <taxon>Bacilli</taxon>
        <taxon>Lactobacillales</taxon>
        <taxon>Streptococcaceae</taxon>
        <taxon>Streptococcus</taxon>
        <taxon>Streptococcus anginosus group</taxon>
    </lineage>
</organism>
<gene>
    <name evidence="2" type="ORF">RN79_05770</name>
</gene>